<organism evidence="1 2">
    <name type="scientific">Paraburkholderia monticola</name>
    <dbReference type="NCBI Taxonomy" id="1399968"/>
    <lineage>
        <taxon>Bacteria</taxon>
        <taxon>Pseudomonadati</taxon>
        <taxon>Pseudomonadota</taxon>
        <taxon>Betaproteobacteria</taxon>
        <taxon>Burkholderiales</taxon>
        <taxon>Burkholderiaceae</taxon>
        <taxon>Paraburkholderia</taxon>
    </lineage>
</organism>
<dbReference type="InterPro" id="IPR036388">
    <property type="entry name" value="WH-like_DNA-bd_sf"/>
</dbReference>
<dbReference type="AlphaFoldDB" id="A0A149PYN9"/>
<dbReference type="Proteomes" id="UP000075613">
    <property type="component" value="Unassembled WGS sequence"/>
</dbReference>
<reference evidence="1 2" key="1">
    <citation type="journal article" date="2015" name="Int. J. Syst. Evol. Microbiol.">
        <title>Burkholderia monticola sp. nov., isolated from mountain soil.</title>
        <authorList>
            <person name="Baek I."/>
            <person name="Seo B."/>
            <person name="Lee I."/>
            <person name="Yi H."/>
            <person name="Chun J."/>
        </authorList>
    </citation>
    <scope>NUCLEOTIDE SEQUENCE [LARGE SCALE GENOMIC DNA]</scope>
    <source>
        <strain evidence="1 2">JC2948</strain>
    </source>
</reference>
<dbReference type="EMBL" id="LRBG01000004">
    <property type="protein sequence ID" value="KXU90191.1"/>
    <property type="molecule type" value="Genomic_DNA"/>
</dbReference>
<dbReference type="SUPFAM" id="SSF46785">
    <property type="entry name" value="Winged helix' DNA-binding domain"/>
    <property type="match status" value="1"/>
</dbReference>
<protein>
    <submittedName>
        <fullName evidence="1">Transcriptional regulator</fullName>
    </submittedName>
</protein>
<gene>
    <name evidence="1" type="ORF">CI15_07990</name>
</gene>
<dbReference type="RefSeq" id="WP_062125939.1">
    <property type="nucleotide sequence ID" value="NZ_LRBG01000004.1"/>
</dbReference>
<evidence type="ECO:0000313" key="1">
    <source>
        <dbReference type="EMBL" id="KXU90191.1"/>
    </source>
</evidence>
<dbReference type="STRING" id="1399968.CI15_07990"/>
<accession>A0A149PYN9</accession>
<sequence length="115" mass="13030">MARPADIYLRFLQLTEALRGLPSLPALDPLEEKILEFVARMRQKNERLSVRDMMAQSELGSPATLHARITSMREKGWLLLNDTEDARRKQVELTPAALRHFDKLAEAFAKAAKGS</sequence>
<comment type="caution">
    <text evidence="1">The sequence shown here is derived from an EMBL/GenBank/DDBJ whole genome shotgun (WGS) entry which is preliminary data.</text>
</comment>
<dbReference type="OrthoDB" id="9134833at2"/>
<name>A0A149PYN9_9BURK</name>
<proteinExistence type="predicted"/>
<keyword evidence="2" id="KW-1185">Reference proteome</keyword>
<evidence type="ECO:0000313" key="2">
    <source>
        <dbReference type="Proteomes" id="UP000075613"/>
    </source>
</evidence>
<dbReference type="Gene3D" id="1.10.10.10">
    <property type="entry name" value="Winged helix-like DNA-binding domain superfamily/Winged helix DNA-binding domain"/>
    <property type="match status" value="1"/>
</dbReference>
<dbReference type="InterPro" id="IPR036390">
    <property type="entry name" value="WH_DNA-bd_sf"/>
</dbReference>